<accession>A0A6J4KMV4</accession>
<name>A0A6J4KMV4_9ACTN</name>
<dbReference type="EMBL" id="CADCUB010000021">
    <property type="protein sequence ID" value="CAA9309304.1"/>
    <property type="molecule type" value="Genomic_DNA"/>
</dbReference>
<proteinExistence type="predicted"/>
<gene>
    <name evidence="1" type="ORF">AVDCRST_MAG07-356</name>
</gene>
<sequence length="339" mass="36881">MAVVIDLSPLGAMTGGVWTRGQALQHAPAGVVRAAVGRTWQVVWPGVHADAGYDLTAEQRCWAAVLASGGAGRPEAVGTRELLPGQQRRRVRAVACGRTAARFWGLALVDDDDPATGGQDRLVDEVAVGTHLRPLEHEGRVLHRYRLRLRPGDITRTATGVHVTSVVRTLVDLCGLLDPEAAVCALDDALHRALVSPGQLAEALALRAGRPGADALRGAVSLADGRAESPAETLTRLVLRPVLPELEPQVELRDDAGYVVARFDLADRRRRLGVESDGKTAHGGPSMVAKDRARDLRAEHHGWWTERVTWYDVRRRQEVTRRRVLARVAWLEQRPLGVA</sequence>
<evidence type="ECO:0000313" key="1">
    <source>
        <dbReference type="EMBL" id="CAA9309304.1"/>
    </source>
</evidence>
<reference evidence="1" key="1">
    <citation type="submission" date="2020-02" db="EMBL/GenBank/DDBJ databases">
        <authorList>
            <person name="Meier V. D."/>
        </authorList>
    </citation>
    <scope>NUCLEOTIDE SEQUENCE</scope>
    <source>
        <strain evidence="1">AVDCRST_MAG07</strain>
    </source>
</reference>
<dbReference type="AlphaFoldDB" id="A0A6J4KMV4"/>
<evidence type="ECO:0008006" key="2">
    <source>
        <dbReference type="Google" id="ProtNLM"/>
    </source>
</evidence>
<protein>
    <recommendedName>
        <fullName evidence="2">DUF559 domain-containing protein</fullName>
    </recommendedName>
</protein>
<organism evidence="1">
    <name type="scientific">uncultured Frankineae bacterium</name>
    <dbReference type="NCBI Taxonomy" id="437475"/>
    <lineage>
        <taxon>Bacteria</taxon>
        <taxon>Bacillati</taxon>
        <taxon>Actinomycetota</taxon>
        <taxon>Actinomycetes</taxon>
        <taxon>Frankiales</taxon>
        <taxon>environmental samples</taxon>
    </lineage>
</organism>